<reference evidence="2" key="1">
    <citation type="submission" date="2013-12" db="EMBL/GenBank/DDBJ databases">
        <authorList>
            <person name="Aslett M."/>
        </authorList>
    </citation>
    <scope>NUCLEOTIDE SEQUENCE [LARGE SCALE GENOMIC DNA]</scope>
    <source>
        <strain evidence="2">Lindley</strain>
    </source>
</reference>
<accession>A0A183C6I0</accession>
<proteinExistence type="predicted"/>
<sequence>METTFGFRVLAWDSGKGKHGSYPKFVFKSVQSVHIDHQPLLCISNTFLGTVGTRSPRDQRGRQGAASDYGGSAVLSGLALPMMFLLGGQKTGANEIGKKNEQPKPQSKGMKLRGGRRKRDVLGNAGGDVGGWDHPIDSSYKYGWENEGVKTAQPNRILGMKLRGGRRKRDVLGNAGGDVGGWDHPIDSS</sequence>
<feature type="region of interest" description="Disordered" evidence="1">
    <location>
        <begin position="168"/>
        <end position="189"/>
    </location>
</feature>
<dbReference type="AlphaFoldDB" id="A0A183C6I0"/>
<dbReference type="Proteomes" id="UP000050741">
    <property type="component" value="Unassembled WGS sequence"/>
</dbReference>
<evidence type="ECO:0000313" key="3">
    <source>
        <dbReference type="WBParaSite" id="GPLIN_000847600"/>
    </source>
</evidence>
<reference evidence="3" key="3">
    <citation type="submission" date="2016-06" db="UniProtKB">
        <authorList>
            <consortium name="WormBaseParasite"/>
        </authorList>
    </citation>
    <scope>IDENTIFICATION</scope>
</reference>
<name>A0A183C6I0_GLOPA</name>
<evidence type="ECO:0000256" key="1">
    <source>
        <dbReference type="SAM" id="MobiDB-lite"/>
    </source>
</evidence>
<reference evidence="2" key="2">
    <citation type="submission" date="2014-05" db="EMBL/GenBank/DDBJ databases">
        <title>The genome and life-stage specific transcriptomes of Globodera pallida elucidate key aspects of plant parasitism by a cyst nematode.</title>
        <authorList>
            <person name="Cotton J.A."/>
            <person name="Lilley C.J."/>
            <person name="Jones L.M."/>
            <person name="Kikuchi T."/>
            <person name="Reid A.J."/>
            <person name="Thorpe P."/>
            <person name="Tsai I.J."/>
            <person name="Beasley H."/>
            <person name="Blok V."/>
            <person name="Cock P.J.A."/>
            <person name="Van den Akker S.E."/>
            <person name="Holroyd N."/>
            <person name="Hunt M."/>
            <person name="Mantelin S."/>
            <person name="Naghra H."/>
            <person name="Pain A."/>
            <person name="Palomares-Rius J.E."/>
            <person name="Zarowiecki M."/>
            <person name="Berriman M."/>
            <person name="Jones J.T."/>
            <person name="Urwin P.E."/>
        </authorList>
    </citation>
    <scope>NUCLEOTIDE SEQUENCE [LARGE SCALE GENOMIC DNA]</scope>
    <source>
        <strain evidence="2">Lindley</strain>
    </source>
</reference>
<feature type="region of interest" description="Disordered" evidence="1">
    <location>
        <begin position="94"/>
        <end position="129"/>
    </location>
</feature>
<keyword evidence="2" id="KW-1185">Reference proteome</keyword>
<protein>
    <submittedName>
        <fullName evidence="3">Uncharacterized protein</fullName>
    </submittedName>
</protein>
<evidence type="ECO:0000313" key="2">
    <source>
        <dbReference type="Proteomes" id="UP000050741"/>
    </source>
</evidence>
<feature type="compositionally biased region" description="Basic residues" evidence="1">
    <location>
        <begin position="110"/>
        <end position="119"/>
    </location>
</feature>
<dbReference type="WBParaSite" id="GPLIN_000847600">
    <property type="protein sequence ID" value="GPLIN_000847600"/>
    <property type="gene ID" value="GPLIN_000847600"/>
</dbReference>
<organism evidence="2 3">
    <name type="scientific">Globodera pallida</name>
    <name type="common">Potato cyst nematode worm</name>
    <name type="synonym">Heterodera pallida</name>
    <dbReference type="NCBI Taxonomy" id="36090"/>
    <lineage>
        <taxon>Eukaryota</taxon>
        <taxon>Metazoa</taxon>
        <taxon>Ecdysozoa</taxon>
        <taxon>Nematoda</taxon>
        <taxon>Chromadorea</taxon>
        <taxon>Rhabditida</taxon>
        <taxon>Tylenchina</taxon>
        <taxon>Tylenchomorpha</taxon>
        <taxon>Tylenchoidea</taxon>
        <taxon>Heteroderidae</taxon>
        <taxon>Heteroderinae</taxon>
        <taxon>Globodera</taxon>
    </lineage>
</organism>